<keyword evidence="2" id="KW-1185">Reference proteome</keyword>
<dbReference type="Proteomes" id="UP000003586">
    <property type="component" value="Chromosome"/>
</dbReference>
<dbReference type="AlphaFoldDB" id="W0EVE0"/>
<gene>
    <name evidence="1" type="ORF">NIASO_05355</name>
</gene>
<dbReference type="OrthoDB" id="9816564at2"/>
<dbReference type="STRING" id="929713.NIASO_05355"/>
<evidence type="ECO:0008006" key="3">
    <source>
        <dbReference type="Google" id="ProtNLM"/>
    </source>
</evidence>
<dbReference type="KEGG" id="nso:NIASO_05355"/>
<sequence length="261" mass="30392">MLYRLIFVATQTGFCMRTIHEIFENYSGPLLNKWDNYIDIYDFYFSKFRGKELVFLEIGIAHGGSIQFWKEYFGENIKIYAVDVNPQSKKFEGDNVKVFIGSQEDPVFLEQLKKEVPPIDILLDDGGHTMKQQLTTFNVLFDHVKEDGIYVCEDLHTSYYRTYGGGLKRKGTFIEFAKTHIDSLHGWFANKKQKAQMMDQITTSVWSIQFYNSIVVYLKKRIKKPENTFKGDETVTIGDYAAFGQTPTITGRLKKIFRKKN</sequence>
<dbReference type="Gene3D" id="3.40.50.150">
    <property type="entry name" value="Vaccinia Virus protein VP39"/>
    <property type="match status" value="1"/>
</dbReference>
<reference evidence="1 2" key="1">
    <citation type="submission" date="2013-12" db="EMBL/GenBank/DDBJ databases">
        <authorList>
            <consortium name="DOE Joint Genome Institute"/>
            <person name="Eisen J."/>
            <person name="Huntemann M."/>
            <person name="Han J."/>
            <person name="Chen A."/>
            <person name="Kyrpides N."/>
            <person name="Mavromatis K."/>
            <person name="Markowitz V."/>
            <person name="Palaniappan K."/>
            <person name="Ivanova N."/>
            <person name="Schaumberg A."/>
            <person name="Pati A."/>
            <person name="Liolios K."/>
            <person name="Nordberg H.P."/>
            <person name="Cantor M.N."/>
            <person name="Hua S.X."/>
            <person name="Woyke T."/>
        </authorList>
    </citation>
    <scope>NUCLEOTIDE SEQUENCE [LARGE SCALE GENOMIC DNA]</scope>
    <source>
        <strain evidence="2">DSM 19437</strain>
    </source>
</reference>
<dbReference type="eggNOG" id="COG3510">
    <property type="taxonomic scope" value="Bacteria"/>
</dbReference>
<accession>W0EVE0</accession>
<dbReference type="EMBL" id="CP007035">
    <property type="protein sequence ID" value="AHF14765.1"/>
    <property type="molecule type" value="Genomic_DNA"/>
</dbReference>
<evidence type="ECO:0000313" key="1">
    <source>
        <dbReference type="EMBL" id="AHF14765.1"/>
    </source>
</evidence>
<dbReference type="HOGENOM" id="CLU_077191_0_0_10"/>
<proteinExistence type="predicted"/>
<organism evidence="1 2">
    <name type="scientific">Niabella soli DSM 19437</name>
    <dbReference type="NCBI Taxonomy" id="929713"/>
    <lineage>
        <taxon>Bacteria</taxon>
        <taxon>Pseudomonadati</taxon>
        <taxon>Bacteroidota</taxon>
        <taxon>Chitinophagia</taxon>
        <taxon>Chitinophagales</taxon>
        <taxon>Chitinophagaceae</taxon>
        <taxon>Niabella</taxon>
    </lineage>
</organism>
<name>W0EVE0_9BACT</name>
<dbReference type="SUPFAM" id="SSF53335">
    <property type="entry name" value="S-adenosyl-L-methionine-dependent methyltransferases"/>
    <property type="match status" value="1"/>
</dbReference>
<dbReference type="Pfam" id="PF13578">
    <property type="entry name" value="Methyltransf_24"/>
    <property type="match status" value="1"/>
</dbReference>
<dbReference type="InterPro" id="IPR029063">
    <property type="entry name" value="SAM-dependent_MTases_sf"/>
</dbReference>
<evidence type="ECO:0000313" key="2">
    <source>
        <dbReference type="Proteomes" id="UP000003586"/>
    </source>
</evidence>
<protein>
    <recommendedName>
        <fullName evidence="3">Class I SAM-dependent methyltransferase</fullName>
    </recommendedName>
</protein>